<name>A0A6J4MUN4_9ACTN</name>
<feature type="compositionally biased region" description="Basic residues" evidence="1">
    <location>
        <begin position="142"/>
        <end position="159"/>
    </location>
</feature>
<feature type="region of interest" description="Disordered" evidence="1">
    <location>
        <begin position="215"/>
        <end position="252"/>
    </location>
</feature>
<feature type="non-terminal residue" evidence="2">
    <location>
        <position position="1"/>
    </location>
</feature>
<feature type="compositionally biased region" description="Basic residues" evidence="1">
    <location>
        <begin position="125"/>
        <end position="135"/>
    </location>
</feature>
<dbReference type="EMBL" id="CADCUI010000087">
    <property type="protein sequence ID" value="CAA9367217.1"/>
    <property type="molecule type" value="Genomic_DNA"/>
</dbReference>
<feature type="non-terminal residue" evidence="2">
    <location>
        <position position="270"/>
    </location>
</feature>
<feature type="compositionally biased region" description="Basic and acidic residues" evidence="1">
    <location>
        <begin position="92"/>
        <end position="103"/>
    </location>
</feature>
<feature type="compositionally biased region" description="Basic residues" evidence="1">
    <location>
        <begin position="7"/>
        <end position="25"/>
    </location>
</feature>
<dbReference type="AlphaFoldDB" id="A0A6J4MUN4"/>
<evidence type="ECO:0000313" key="2">
    <source>
        <dbReference type="EMBL" id="CAA9367217.1"/>
    </source>
</evidence>
<organism evidence="2">
    <name type="scientific">uncultured Nocardioidaceae bacterium</name>
    <dbReference type="NCBI Taxonomy" id="253824"/>
    <lineage>
        <taxon>Bacteria</taxon>
        <taxon>Bacillati</taxon>
        <taxon>Actinomycetota</taxon>
        <taxon>Actinomycetes</taxon>
        <taxon>Propionibacteriales</taxon>
        <taxon>Nocardioidaceae</taxon>
        <taxon>environmental samples</taxon>
    </lineage>
</organism>
<evidence type="ECO:0000256" key="1">
    <source>
        <dbReference type="SAM" id="MobiDB-lite"/>
    </source>
</evidence>
<protein>
    <submittedName>
        <fullName evidence="2">Uncharacterized protein</fullName>
    </submittedName>
</protein>
<feature type="compositionally biased region" description="Basic residues" evidence="1">
    <location>
        <begin position="57"/>
        <end position="75"/>
    </location>
</feature>
<gene>
    <name evidence="2" type="ORF">AVDCRST_MAG34-3084</name>
</gene>
<feature type="compositionally biased region" description="Basic residues" evidence="1">
    <location>
        <begin position="238"/>
        <end position="248"/>
    </location>
</feature>
<sequence length="270" mass="29452">GWPGARPGRRRRPRGRGARRGRCRRDRPDCSHGRRAAPVGPAHGGGGLPGRPLSPPRLRRKRVVIPRRFHGRRGSRLPGADDRAGPGAGSRRGSELQRRDRARPGHLRPCHGADPDRRGTPSRGGSRRCGVRRGQRAPPRGLRCRRCRGGAGRVPHHARRARLAPRVRARATGVRGGDGARCHHLLRVRRARPDLLGLRCPGGRGDRVPGAVRQWQRQRPVVRRDAQAHAGPPADRRGRNRGRSRPPGRLHPCLVALPAAGGLPAPAAVL</sequence>
<reference evidence="2" key="1">
    <citation type="submission" date="2020-02" db="EMBL/GenBank/DDBJ databases">
        <authorList>
            <person name="Meier V. D."/>
        </authorList>
    </citation>
    <scope>NUCLEOTIDE SEQUENCE</scope>
    <source>
        <strain evidence="2">AVDCRST_MAG34</strain>
    </source>
</reference>
<proteinExistence type="predicted"/>
<feature type="region of interest" description="Disordered" evidence="1">
    <location>
        <begin position="1"/>
        <end position="159"/>
    </location>
</feature>
<accession>A0A6J4MUN4</accession>